<dbReference type="PANTHER" id="PTHR23131:SF0">
    <property type="entry name" value="ENDORIBONUCLEASE LACTB2"/>
    <property type="match status" value="1"/>
</dbReference>
<keyword evidence="3" id="KW-1185">Reference proteome</keyword>
<dbReference type="CDD" id="cd16278">
    <property type="entry name" value="metallo-hydrolase-like_MBL-fold"/>
    <property type="match status" value="1"/>
</dbReference>
<evidence type="ECO:0000313" key="3">
    <source>
        <dbReference type="Proteomes" id="UP000664073"/>
    </source>
</evidence>
<accession>A0A939HIR6</accession>
<reference evidence="2" key="1">
    <citation type="submission" date="2021-03" db="EMBL/GenBank/DDBJ databases">
        <title>The complete genome sequence of Acetobacter sp. TBRC 12339.</title>
        <authorList>
            <person name="Charoenyingcharoen P."/>
            <person name="Yukphan P."/>
        </authorList>
    </citation>
    <scope>NUCLEOTIDE SEQUENCE</scope>
    <source>
        <strain evidence="2">TBRC 12339</strain>
    </source>
</reference>
<dbReference type="RefSeq" id="WP_207845835.1">
    <property type="nucleotide sequence ID" value="NZ_JAFVMH010000003.1"/>
</dbReference>
<dbReference type="SUPFAM" id="SSF56281">
    <property type="entry name" value="Metallo-hydrolase/oxidoreductase"/>
    <property type="match status" value="1"/>
</dbReference>
<dbReference type="Proteomes" id="UP000664073">
    <property type="component" value="Unassembled WGS sequence"/>
</dbReference>
<comment type="caution">
    <text evidence="2">The sequence shown here is derived from an EMBL/GenBank/DDBJ whole genome shotgun (WGS) entry which is preliminary data.</text>
</comment>
<feature type="domain" description="Metallo-beta-lactamase" evidence="1">
    <location>
        <begin position="43"/>
        <end position="190"/>
    </location>
</feature>
<organism evidence="2 3">
    <name type="scientific">Acetobacter garciniae</name>
    <dbReference type="NCBI Taxonomy" id="2817435"/>
    <lineage>
        <taxon>Bacteria</taxon>
        <taxon>Pseudomonadati</taxon>
        <taxon>Pseudomonadota</taxon>
        <taxon>Alphaproteobacteria</taxon>
        <taxon>Acetobacterales</taxon>
        <taxon>Acetobacteraceae</taxon>
        <taxon>Acetobacter</taxon>
    </lineage>
</organism>
<dbReference type="AlphaFoldDB" id="A0A939HIR6"/>
<dbReference type="InterPro" id="IPR001279">
    <property type="entry name" value="Metallo-B-lactamas"/>
</dbReference>
<dbReference type="SMART" id="SM00849">
    <property type="entry name" value="Lactamase_B"/>
    <property type="match status" value="1"/>
</dbReference>
<evidence type="ECO:0000313" key="2">
    <source>
        <dbReference type="EMBL" id="MBO1325175.1"/>
    </source>
</evidence>
<dbReference type="EMBL" id="JAFVMH010000003">
    <property type="protein sequence ID" value="MBO1325175.1"/>
    <property type="molecule type" value="Genomic_DNA"/>
</dbReference>
<dbReference type="Pfam" id="PF00753">
    <property type="entry name" value="Lactamase_B"/>
    <property type="match status" value="1"/>
</dbReference>
<dbReference type="InterPro" id="IPR036866">
    <property type="entry name" value="RibonucZ/Hydroxyglut_hydro"/>
</dbReference>
<dbReference type="Pfam" id="PF17778">
    <property type="entry name" value="WHD_BLACT"/>
    <property type="match status" value="1"/>
</dbReference>
<name>A0A939HIR6_9PROT</name>
<evidence type="ECO:0000259" key="1">
    <source>
        <dbReference type="SMART" id="SM00849"/>
    </source>
</evidence>
<dbReference type="PANTHER" id="PTHR23131">
    <property type="entry name" value="ENDORIBONUCLEASE LACTB2"/>
    <property type="match status" value="1"/>
</dbReference>
<dbReference type="InterPro" id="IPR036388">
    <property type="entry name" value="WH-like_DNA-bd_sf"/>
</dbReference>
<protein>
    <submittedName>
        <fullName evidence="2">MBL fold metallo-hydrolase</fullName>
    </submittedName>
</protein>
<gene>
    <name evidence="2" type="ORF">J2D77_08435</name>
</gene>
<sequence length="273" mass="29411">MSELNTRARRYTEDAPEYGRLLRESRGVARIVAPNPGPMTYHGTNTWLVETDEGCVVIDPGPDDPAHQRAVLAGAGGQVRAIVVTHGHADHERGAPALARLADAPILGGSHGPALVDQSTVCGLRVIATPGHTMDHICLDIGENRLIAGDHIMGWSSSVVMRAPHGSMDAYLTSLKTIHEKHYALVLSGHGPPITEPHPFIEGLIRARQRRLAQIHAMLGPDWQSEATLLERIYKNLAAPLRPAATEVLGATLEALQTRGQAVRNADGAWRKA</sequence>
<dbReference type="Gene3D" id="3.60.15.10">
    <property type="entry name" value="Ribonuclease Z/Hydroxyacylglutathione hydrolase-like"/>
    <property type="match status" value="2"/>
</dbReference>
<dbReference type="InterPro" id="IPR041516">
    <property type="entry name" value="LACTB2_WH"/>
</dbReference>
<proteinExistence type="predicted"/>
<dbReference type="Gene3D" id="1.10.10.10">
    <property type="entry name" value="Winged helix-like DNA-binding domain superfamily/Winged helix DNA-binding domain"/>
    <property type="match status" value="1"/>
</dbReference>
<dbReference type="InterPro" id="IPR050662">
    <property type="entry name" value="Sec-metab_biosynth-thioest"/>
</dbReference>